<evidence type="ECO:0000313" key="10">
    <source>
        <dbReference type="Proteomes" id="UP000663838"/>
    </source>
</evidence>
<dbReference type="EMBL" id="CAJNYV010001171">
    <property type="protein sequence ID" value="CAF3408546.1"/>
    <property type="molecule type" value="Genomic_DNA"/>
</dbReference>
<evidence type="ECO:0000313" key="6">
    <source>
        <dbReference type="EMBL" id="CAF3131712.1"/>
    </source>
</evidence>
<comment type="caution">
    <text evidence="8">The sequence shown here is derived from an EMBL/GenBank/DDBJ whole genome shotgun (WGS) entry which is preliminary data.</text>
</comment>
<feature type="domain" description="ZMYM2-like/QRICH1 C-terminal" evidence="5">
    <location>
        <begin position="344"/>
        <end position="410"/>
    </location>
</feature>
<dbReference type="EMBL" id="CAJOBS010000092">
    <property type="protein sequence ID" value="CAF4493085.1"/>
    <property type="molecule type" value="Genomic_DNA"/>
</dbReference>
<dbReference type="AlphaFoldDB" id="A0A820UZV5"/>
<dbReference type="Proteomes" id="UP000663865">
    <property type="component" value="Unassembled WGS sequence"/>
</dbReference>
<feature type="compositionally biased region" description="Low complexity" evidence="4">
    <location>
        <begin position="1"/>
        <end position="19"/>
    </location>
</feature>
<organism evidence="8 10">
    <name type="scientific">Rotaria socialis</name>
    <dbReference type="NCBI Taxonomy" id="392032"/>
    <lineage>
        <taxon>Eukaryota</taxon>
        <taxon>Metazoa</taxon>
        <taxon>Spiralia</taxon>
        <taxon>Gnathifera</taxon>
        <taxon>Rotifera</taxon>
        <taxon>Eurotatoria</taxon>
        <taxon>Bdelloidea</taxon>
        <taxon>Philodinida</taxon>
        <taxon>Philodinidae</taxon>
        <taxon>Rotaria</taxon>
    </lineage>
</organism>
<feature type="region of interest" description="Disordered" evidence="4">
    <location>
        <begin position="427"/>
        <end position="469"/>
    </location>
</feature>
<evidence type="ECO:0000259" key="5">
    <source>
        <dbReference type="Pfam" id="PF12012"/>
    </source>
</evidence>
<dbReference type="OrthoDB" id="10038493at2759"/>
<dbReference type="Proteomes" id="UP000663825">
    <property type="component" value="Unassembled WGS sequence"/>
</dbReference>
<dbReference type="EMBL" id="CAJNXB010001113">
    <property type="protein sequence ID" value="CAF3131712.1"/>
    <property type="molecule type" value="Genomic_DNA"/>
</dbReference>
<sequence length="641" mass="72879">MLMPSQSPTSTTTIQTLPSDQQQQQEYVDTLNSQANSTVIKFRREKSMEFDDDTRFIGNINDDINNNHSTFVSTDEMIKLESNHSSPASSIDEDPQLVIQTPSSSVHLTSPTNSSLMVHAQKLPSNRRSARPSSNHRSTNENEHSTLINVNEPDPNVFLISSDTNSHNTIRKTKHDVKRFVVYIDEQFEERKPLHTVSAESLCRYLKHYFENTKKFDGTQYEPDTLRSFLLSIERYLKSKKYEYNLMESPLFQSCRQVIMTKREQWKKMGGGNHSNSHHHQSKPSLILSNIKNLTIFDRTKPDGLLLEMYVHITKLCQDKVLAIPQLLWSDIELIDEQYLICRQQKTENQTIRLYATSSQPSTCPVQAYRLYATHRPPQCNTPQSPFFLLPRTSSTHHIWYKTTAAAKTFEQVLQLAIRHSTLSKQTSSPSLLSNLKTNERSSNSFLNDKSSPISILNGKRTETRISSPNLLPSSKRIYSSPSLVQPLNLVVTSSNTIPEEDSGTASSSPTNSLSNDVAYLSVFNKHASSSASITNIFHKQSSSPPPTPTTTTTLTTTNSIWDESVTDILLTVAKQRDTRVVKINILRTFLEEKLGVVEFLCLYRGFKSEPKLTFYGTPWEHYQRFLPVLFTLLTLDNTTV</sequence>
<gene>
    <name evidence="7" type="ORF">KIK155_LOCUS8817</name>
    <name evidence="6" type="ORF">TIS948_LOCUS8588</name>
    <name evidence="8" type="ORF">TOA249_LOCUS2780</name>
    <name evidence="9" type="ORF">UJA718_LOCUS29357</name>
</gene>
<evidence type="ECO:0000256" key="3">
    <source>
        <dbReference type="ARBA" id="ARBA00022843"/>
    </source>
</evidence>
<feature type="region of interest" description="Disordered" evidence="4">
    <location>
        <begin position="121"/>
        <end position="150"/>
    </location>
</feature>
<evidence type="ECO:0000256" key="1">
    <source>
        <dbReference type="ARBA" id="ARBA00022499"/>
    </source>
</evidence>
<keyword evidence="3" id="KW-0832">Ubl conjugation</keyword>
<feature type="compositionally biased region" description="Low complexity" evidence="4">
    <location>
        <begin position="124"/>
        <end position="137"/>
    </location>
</feature>
<dbReference type="EMBL" id="CAJOBP010009347">
    <property type="protein sequence ID" value="CAF4550914.1"/>
    <property type="molecule type" value="Genomic_DNA"/>
</dbReference>
<feature type="region of interest" description="Disordered" evidence="4">
    <location>
        <begin position="1"/>
        <end position="22"/>
    </location>
</feature>
<evidence type="ECO:0000313" key="11">
    <source>
        <dbReference type="Proteomes" id="UP000663873"/>
    </source>
</evidence>
<evidence type="ECO:0000256" key="4">
    <source>
        <dbReference type="SAM" id="MobiDB-lite"/>
    </source>
</evidence>
<dbReference type="Proteomes" id="UP000663838">
    <property type="component" value="Unassembled WGS sequence"/>
</dbReference>
<dbReference type="PANTHER" id="PTHR46963:SF2">
    <property type="match status" value="1"/>
</dbReference>
<dbReference type="InterPro" id="IPR042838">
    <property type="entry name" value="KIAA1958"/>
</dbReference>
<evidence type="ECO:0000256" key="2">
    <source>
        <dbReference type="ARBA" id="ARBA00022553"/>
    </source>
</evidence>
<proteinExistence type="predicted"/>
<keyword evidence="1" id="KW-1017">Isopeptide bond</keyword>
<keyword evidence="2" id="KW-0597">Phosphoprotein</keyword>
<dbReference type="InterPro" id="IPR021893">
    <property type="entry name" value="ZMYM2-like_C"/>
</dbReference>
<dbReference type="PANTHER" id="PTHR46963">
    <property type="entry name" value="SIMILAR TO RIKEN CDNA E130308A19"/>
    <property type="match status" value="1"/>
</dbReference>
<evidence type="ECO:0000313" key="9">
    <source>
        <dbReference type="EMBL" id="CAF4550914.1"/>
    </source>
</evidence>
<dbReference type="Proteomes" id="UP000663873">
    <property type="component" value="Unassembled WGS sequence"/>
</dbReference>
<feature type="compositionally biased region" description="Polar residues" evidence="4">
    <location>
        <begin position="427"/>
        <end position="455"/>
    </location>
</feature>
<keyword evidence="11" id="KW-1185">Reference proteome</keyword>
<dbReference type="Pfam" id="PF12012">
    <property type="entry name" value="DUF3504"/>
    <property type="match status" value="1"/>
</dbReference>
<name>A0A820UZV5_9BILA</name>
<evidence type="ECO:0000313" key="7">
    <source>
        <dbReference type="EMBL" id="CAF3408546.1"/>
    </source>
</evidence>
<protein>
    <recommendedName>
        <fullName evidence="5">ZMYM2-like/QRICH1 C-terminal domain-containing protein</fullName>
    </recommendedName>
</protein>
<accession>A0A820UZV5</accession>
<reference evidence="8" key="1">
    <citation type="submission" date="2021-02" db="EMBL/GenBank/DDBJ databases">
        <authorList>
            <person name="Nowell W R."/>
        </authorList>
    </citation>
    <scope>NUCLEOTIDE SEQUENCE</scope>
</reference>
<evidence type="ECO:0000313" key="8">
    <source>
        <dbReference type="EMBL" id="CAF4493085.1"/>
    </source>
</evidence>